<accession>A0ABD3V1U1</accession>
<evidence type="ECO:0000313" key="1">
    <source>
        <dbReference type="EMBL" id="KAL3855609.1"/>
    </source>
</evidence>
<organism evidence="1 2">
    <name type="scientific">Sinanodonta woodiana</name>
    <name type="common">Chinese pond mussel</name>
    <name type="synonym">Anodonta woodiana</name>
    <dbReference type="NCBI Taxonomy" id="1069815"/>
    <lineage>
        <taxon>Eukaryota</taxon>
        <taxon>Metazoa</taxon>
        <taxon>Spiralia</taxon>
        <taxon>Lophotrochozoa</taxon>
        <taxon>Mollusca</taxon>
        <taxon>Bivalvia</taxon>
        <taxon>Autobranchia</taxon>
        <taxon>Heteroconchia</taxon>
        <taxon>Palaeoheterodonta</taxon>
        <taxon>Unionida</taxon>
        <taxon>Unionoidea</taxon>
        <taxon>Unionidae</taxon>
        <taxon>Unioninae</taxon>
        <taxon>Sinanodonta</taxon>
    </lineage>
</organism>
<keyword evidence="2" id="KW-1185">Reference proteome</keyword>
<dbReference type="EMBL" id="JBJQND010000014">
    <property type="protein sequence ID" value="KAL3855609.1"/>
    <property type="molecule type" value="Genomic_DNA"/>
</dbReference>
<dbReference type="AlphaFoldDB" id="A0ABD3V1U1"/>
<reference evidence="1 2" key="1">
    <citation type="submission" date="2024-11" db="EMBL/GenBank/DDBJ databases">
        <title>Chromosome-level genome assembly of the freshwater bivalve Anodonta woodiana.</title>
        <authorList>
            <person name="Chen X."/>
        </authorList>
    </citation>
    <scope>NUCLEOTIDE SEQUENCE [LARGE SCALE GENOMIC DNA]</scope>
    <source>
        <strain evidence="1">MN2024</strain>
        <tissue evidence="1">Gills</tissue>
    </source>
</reference>
<dbReference type="Proteomes" id="UP001634394">
    <property type="component" value="Unassembled WGS sequence"/>
</dbReference>
<comment type="caution">
    <text evidence="1">The sequence shown here is derived from an EMBL/GenBank/DDBJ whole genome shotgun (WGS) entry which is preliminary data.</text>
</comment>
<evidence type="ECO:0000313" key="2">
    <source>
        <dbReference type="Proteomes" id="UP001634394"/>
    </source>
</evidence>
<gene>
    <name evidence="1" type="ORF">ACJMK2_014816</name>
</gene>
<protein>
    <submittedName>
        <fullName evidence="1">Uncharacterized protein</fullName>
    </submittedName>
</protein>
<proteinExistence type="predicted"/>
<sequence>MAVHMATSCYIFTLSTDDQADVHTDTALRTLEIKLIRMIGSLTKTAVTKDSLDDSVAAACGEFVRHYYTVSEA</sequence>
<name>A0ABD3V1U1_SINWO</name>